<dbReference type="SMART" id="SM00421">
    <property type="entry name" value="HTH_LUXR"/>
    <property type="match status" value="1"/>
</dbReference>
<dbReference type="EMBL" id="OX458333">
    <property type="protein sequence ID" value="CAI8755725.1"/>
    <property type="molecule type" value="Genomic_DNA"/>
</dbReference>
<dbReference type="CDD" id="cd06170">
    <property type="entry name" value="LuxR_C_like"/>
    <property type="match status" value="1"/>
</dbReference>
<feature type="domain" description="HTH luxR-type" evidence="4">
    <location>
        <begin position="122"/>
        <end position="184"/>
    </location>
</feature>
<dbReference type="Pfam" id="PF00196">
    <property type="entry name" value="GerE"/>
    <property type="match status" value="1"/>
</dbReference>
<keyword evidence="3" id="KW-0804">Transcription</keyword>
<dbReference type="PANTHER" id="PTHR44688">
    <property type="entry name" value="DNA-BINDING TRANSCRIPTIONAL ACTIVATOR DEVR_DOSR"/>
    <property type="match status" value="1"/>
</dbReference>
<proteinExistence type="predicted"/>
<dbReference type="SUPFAM" id="SSF46894">
    <property type="entry name" value="C-terminal effector domain of the bipartite response regulators"/>
    <property type="match status" value="1"/>
</dbReference>
<dbReference type="InterPro" id="IPR000792">
    <property type="entry name" value="Tscrpt_reg_LuxR_C"/>
</dbReference>
<evidence type="ECO:0000256" key="1">
    <source>
        <dbReference type="ARBA" id="ARBA00023015"/>
    </source>
</evidence>
<evidence type="ECO:0000259" key="4">
    <source>
        <dbReference type="PROSITE" id="PS50043"/>
    </source>
</evidence>
<protein>
    <recommendedName>
        <fullName evidence="4">HTH luxR-type domain-containing protein</fullName>
    </recommendedName>
</protein>
<dbReference type="Proteomes" id="UP001162030">
    <property type="component" value="Chromosome"/>
</dbReference>
<reference evidence="5 6" key="1">
    <citation type="submission" date="2023-03" db="EMBL/GenBank/DDBJ databases">
        <authorList>
            <person name="Pearce D."/>
        </authorList>
    </citation>
    <scope>NUCLEOTIDE SEQUENCE [LARGE SCALE GENOMIC DNA]</scope>
    <source>
        <strain evidence="5">Msz</strain>
    </source>
</reference>
<evidence type="ECO:0000256" key="3">
    <source>
        <dbReference type="ARBA" id="ARBA00023163"/>
    </source>
</evidence>
<dbReference type="PROSITE" id="PS00622">
    <property type="entry name" value="HTH_LUXR_1"/>
    <property type="match status" value="1"/>
</dbReference>
<dbReference type="PANTHER" id="PTHR44688:SF16">
    <property type="entry name" value="DNA-BINDING TRANSCRIPTIONAL ACTIVATOR DEVR_DOSR"/>
    <property type="match status" value="1"/>
</dbReference>
<keyword evidence="6" id="KW-1185">Reference proteome</keyword>
<sequence length="206" mass="23033">MPRRGDKPREAWPGLYRPRQQPVNARRGFTGLVSKVQGDVFMKNSKYPTSTFNPAYPADVVCEFTIAGRSCQIVRTPSPEYAEKAAIPKHSGEERTSVIANFTINGEAYTVIQNNSNDASERDDLATLLSARELQIAALVAMGYPNKLVAYKLHISEWTVASYLRRIFSKLGVETRAAMAFRCAQLIWKFEGTSSCPEPKQRKSLV</sequence>
<organism evidence="5 6">
    <name type="scientific">Methylocaldum szegediense</name>
    <dbReference type="NCBI Taxonomy" id="73780"/>
    <lineage>
        <taxon>Bacteria</taxon>
        <taxon>Pseudomonadati</taxon>
        <taxon>Pseudomonadota</taxon>
        <taxon>Gammaproteobacteria</taxon>
        <taxon>Methylococcales</taxon>
        <taxon>Methylococcaceae</taxon>
        <taxon>Methylocaldum</taxon>
    </lineage>
</organism>
<evidence type="ECO:0000313" key="5">
    <source>
        <dbReference type="EMBL" id="CAI8755725.1"/>
    </source>
</evidence>
<evidence type="ECO:0000256" key="2">
    <source>
        <dbReference type="ARBA" id="ARBA00023125"/>
    </source>
</evidence>
<keyword evidence="1" id="KW-0805">Transcription regulation</keyword>
<gene>
    <name evidence="5" type="ORF">MSZNOR_0737</name>
</gene>
<dbReference type="InterPro" id="IPR036388">
    <property type="entry name" value="WH-like_DNA-bd_sf"/>
</dbReference>
<dbReference type="PRINTS" id="PR00038">
    <property type="entry name" value="HTHLUXR"/>
</dbReference>
<name>A0ABM9HXN3_9GAMM</name>
<accession>A0ABM9HXN3</accession>
<dbReference type="Gene3D" id="1.10.10.10">
    <property type="entry name" value="Winged helix-like DNA-binding domain superfamily/Winged helix DNA-binding domain"/>
    <property type="match status" value="1"/>
</dbReference>
<keyword evidence="2" id="KW-0238">DNA-binding</keyword>
<dbReference type="InterPro" id="IPR016032">
    <property type="entry name" value="Sig_transdc_resp-reg_C-effctor"/>
</dbReference>
<dbReference type="PROSITE" id="PS50043">
    <property type="entry name" value="HTH_LUXR_2"/>
    <property type="match status" value="1"/>
</dbReference>
<evidence type="ECO:0000313" key="6">
    <source>
        <dbReference type="Proteomes" id="UP001162030"/>
    </source>
</evidence>